<dbReference type="Gene3D" id="3.40.630.30">
    <property type="match status" value="1"/>
</dbReference>
<reference evidence="3 4" key="1">
    <citation type="submission" date="2017-09" db="EMBL/GenBank/DDBJ databases">
        <title>Sphingomonas adhaesiva DSM 7418, whole genome shotgun sequence.</title>
        <authorList>
            <person name="Feng G."/>
            <person name="Zhu H."/>
        </authorList>
    </citation>
    <scope>NUCLEOTIDE SEQUENCE [LARGE SCALE GENOMIC DNA]</scope>
    <source>
        <strain evidence="3 4">DSM 7418</strain>
    </source>
</reference>
<evidence type="ECO:0000256" key="1">
    <source>
        <dbReference type="SAM" id="MobiDB-lite"/>
    </source>
</evidence>
<keyword evidence="3" id="KW-0808">Transferase</keyword>
<gene>
    <name evidence="3" type="ORF">COA07_06310</name>
</gene>
<evidence type="ECO:0000313" key="4">
    <source>
        <dbReference type="Proteomes" id="UP000218323"/>
    </source>
</evidence>
<evidence type="ECO:0000313" key="3">
    <source>
        <dbReference type="EMBL" id="PCG15152.1"/>
    </source>
</evidence>
<dbReference type="Proteomes" id="UP000218323">
    <property type="component" value="Unassembled WGS sequence"/>
</dbReference>
<feature type="region of interest" description="Disordered" evidence="1">
    <location>
        <begin position="1"/>
        <end position="20"/>
    </location>
</feature>
<dbReference type="SUPFAM" id="SSF55729">
    <property type="entry name" value="Acyl-CoA N-acyltransferases (Nat)"/>
    <property type="match status" value="1"/>
</dbReference>
<keyword evidence="4" id="KW-1185">Reference proteome</keyword>
<name>A0A2A4IBJ3_9SPHN</name>
<protein>
    <submittedName>
        <fullName evidence="3">GNAT family N-acetyltransferase</fullName>
    </submittedName>
</protein>
<organism evidence="3 4">
    <name type="scientific">Sphingomonas adhaesiva</name>
    <dbReference type="NCBI Taxonomy" id="28212"/>
    <lineage>
        <taxon>Bacteria</taxon>
        <taxon>Pseudomonadati</taxon>
        <taxon>Pseudomonadota</taxon>
        <taxon>Alphaproteobacteria</taxon>
        <taxon>Sphingomonadales</taxon>
        <taxon>Sphingomonadaceae</taxon>
        <taxon>Sphingomonas</taxon>
    </lineage>
</organism>
<comment type="caution">
    <text evidence="3">The sequence shown here is derived from an EMBL/GenBank/DDBJ whole genome shotgun (WGS) entry which is preliminary data.</text>
</comment>
<feature type="domain" description="BioF2-like acetyltransferase" evidence="2">
    <location>
        <begin position="113"/>
        <end position="257"/>
    </location>
</feature>
<dbReference type="Pfam" id="PF13480">
    <property type="entry name" value="Acetyltransf_6"/>
    <property type="match status" value="1"/>
</dbReference>
<proteinExistence type="predicted"/>
<dbReference type="EMBL" id="NWVC01000002">
    <property type="protein sequence ID" value="PCG15152.1"/>
    <property type="molecule type" value="Genomic_DNA"/>
</dbReference>
<dbReference type="InterPro" id="IPR016181">
    <property type="entry name" value="Acyl_CoA_acyltransferase"/>
</dbReference>
<evidence type="ECO:0000259" key="2">
    <source>
        <dbReference type="Pfam" id="PF13480"/>
    </source>
</evidence>
<dbReference type="InterPro" id="IPR038740">
    <property type="entry name" value="BioF2-like_GNAT_dom"/>
</dbReference>
<accession>A0A2A4IBJ3</accession>
<sequence length="313" mass="33271">MVDAGRGTRRVSAPPASGGAAGALSFRIGARTLASIPRDLVRIGLSLDEALAGHAPVLPALAAHQDGWFVTSLPDAAVIAAPGIGHVRQRYRRYYVDLTAGEAAWRACLSGQARSGMKRKAKKLAAANGGALDIRRYRTPADMAAFHPLARAVAATTYQERLLGSALPGDAAFVEEMRERAAVDAARGWLLFLGDAPIAYLWGAGEGDSLRYDYVGHDPAFGELSPGSVLMEAALTDLFADRFARFDFTEGEGQHKRTLATGSVACRDVLLLRPTLANRAALAGLAGFERAVTAAKRWAEVPAVARAVKRVRR</sequence>
<dbReference type="GO" id="GO:0016740">
    <property type="term" value="F:transferase activity"/>
    <property type="evidence" value="ECO:0007669"/>
    <property type="project" value="UniProtKB-KW"/>
</dbReference>
<dbReference type="AlphaFoldDB" id="A0A2A4IBJ3"/>